<accession>X1E368</accession>
<evidence type="ECO:0000313" key="1">
    <source>
        <dbReference type="EMBL" id="GAH27716.1"/>
    </source>
</evidence>
<organism evidence="1">
    <name type="scientific">marine sediment metagenome</name>
    <dbReference type="NCBI Taxonomy" id="412755"/>
    <lineage>
        <taxon>unclassified sequences</taxon>
        <taxon>metagenomes</taxon>
        <taxon>ecological metagenomes</taxon>
    </lineage>
</organism>
<dbReference type="EMBL" id="BARU01000136">
    <property type="protein sequence ID" value="GAH27716.1"/>
    <property type="molecule type" value="Genomic_DNA"/>
</dbReference>
<protein>
    <submittedName>
        <fullName evidence="1">Uncharacterized protein</fullName>
    </submittedName>
</protein>
<sequence length="137" mass="14848">MGSIKDKVAIVGMGCTKFGDRAFAALAAVHYTSPDTGTLLPHLPVTASWVKDTGIWHRLGERYRDELSHSTNLSIEFIGNANWAGFHARPAAGALVCIHKSGFLHQPNLKITVVPVNPSHLTIGENLYIGMIVNPIH</sequence>
<name>X1E368_9ZZZZ</name>
<reference evidence="1" key="1">
    <citation type="journal article" date="2014" name="Front. Microbiol.">
        <title>High frequency of phylogenetically diverse reductive dehalogenase-homologous genes in deep subseafloor sedimentary metagenomes.</title>
        <authorList>
            <person name="Kawai M."/>
            <person name="Futagami T."/>
            <person name="Toyoda A."/>
            <person name="Takaki Y."/>
            <person name="Nishi S."/>
            <person name="Hori S."/>
            <person name="Arai W."/>
            <person name="Tsubouchi T."/>
            <person name="Morono Y."/>
            <person name="Uchiyama I."/>
            <person name="Ito T."/>
            <person name="Fujiyama A."/>
            <person name="Inagaki F."/>
            <person name="Takami H."/>
        </authorList>
    </citation>
    <scope>NUCLEOTIDE SEQUENCE</scope>
    <source>
        <strain evidence="1">Expedition CK06-06</strain>
    </source>
</reference>
<dbReference type="AlphaFoldDB" id="X1E368"/>
<gene>
    <name evidence="1" type="ORF">S03H2_00620</name>
</gene>
<comment type="caution">
    <text evidence="1">The sequence shown here is derived from an EMBL/GenBank/DDBJ whole genome shotgun (WGS) entry which is preliminary data.</text>
</comment>
<proteinExistence type="predicted"/>